<evidence type="ECO:0000313" key="4">
    <source>
        <dbReference type="Proteomes" id="UP001628156"/>
    </source>
</evidence>
<dbReference type="InterPro" id="IPR019402">
    <property type="entry name" value="CWH43_N"/>
</dbReference>
<evidence type="ECO:0000313" key="3">
    <source>
        <dbReference type="EMBL" id="GAB1221115.1"/>
    </source>
</evidence>
<evidence type="ECO:0000259" key="2">
    <source>
        <dbReference type="Pfam" id="PF10277"/>
    </source>
</evidence>
<reference evidence="3 4" key="1">
    <citation type="journal article" date="2019" name="PLoS Negl. Trop. Dis.">
        <title>Whole genome sequencing of Entamoeba nuttalli reveals mammalian host-related molecular signatures and a novel octapeptide-repeat surface protein.</title>
        <authorList>
            <person name="Tanaka M."/>
            <person name="Makiuchi T."/>
            <person name="Komiyama T."/>
            <person name="Shiina T."/>
            <person name="Osaki K."/>
            <person name="Tachibana H."/>
        </authorList>
    </citation>
    <scope>NUCLEOTIDE SEQUENCE [LARGE SCALE GENOMIC DNA]</scope>
    <source>
        <strain evidence="3 4">P19-061405</strain>
    </source>
</reference>
<feature type="transmembrane region" description="Helical" evidence="1">
    <location>
        <begin position="56"/>
        <end position="75"/>
    </location>
</feature>
<keyword evidence="4" id="KW-1185">Reference proteome</keyword>
<name>A0ABQ0DE39_9EUKA</name>
<protein>
    <recommendedName>
        <fullName evidence="2">CWH43-like N-terminal domain-containing protein</fullName>
    </recommendedName>
</protein>
<feature type="transmembrane region" description="Helical" evidence="1">
    <location>
        <begin position="136"/>
        <end position="154"/>
    </location>
</feature>
<feature type="domain" description="CWH43-like N-terminal" evidence="2">
    <location>
        <begin position="12"/>
        <end position="250"/>
    </location>
</feature>
<keyword evidence="1" id="KW-0472">Membrane</keyword>
<sequence>MTFNTIKKLPILIRNAALIAVTTILVCYILSTFFNHYPSSVILPFISLTGYKAPEYYLYSIGFCITGILFLYCSYHIHFSVLPITELFSEQQIIKLFITLSSGVICFMIHAIIPLQDDIISSTHLTLGSRIHQSCAGIFFMLVIIHTFYIFNILKDKKNVFSYFDERAMNFRKWCCNGCGITIILAMAIHPTTISIFGSVAMKCLLFNLNEIMNYVINTLVVVSVAAIAQWILVGFIILIFVSYSMDITKILPRIYEKEHITK</sequence>
<feature type="transmembrane region" description="Helical" evidence="1">
    <location>
        <begin position="12"/>
        <end position="36"/>
    </location>
</feature>
<proteinExistence type="predicted"/>
<feature type="transmembrane region" description="Helical" evidence="1">
    <location>
        <begin position="217"/>
        <end position="244"/>
    </location>
</feature>
<gene>
    <name evidence="3" type="ORF">ENUP19_0064G0022</name>
</gene>
<evidence type="ECO:0000256" key="1">
    <source>
        <dbReference type="SAM" id="Phobius"/>
    </source>
</evidence>
<feature type="transmembrane region" description="Helical" evidence="1">
    <location>
        <begin position="96"/>
        <end position="116"/>
    </location>
</feature>
<accession>A0ABQ0DE39</accession>
<keyword evidence="1" id="KW-1133">Transmembrane helix</keyword>
<comment type="caution">
    <text evidence="3">The sequence shown here is derived from an EMBL/GenBank/DDBJ whole genome shotgun (WGS) entry which is preliminary data.</text>
</comment>
<dbReference type="Pfam" id="PF10277">
    <property type="entry name" value="Frag1"/>
    <property type="match status" value="1"/>
</dbReference>
<feature type="transmembrane region" description="Helical" evidence="1">
    <location>
        <begin position="174"/>
        <end position="197"/>
    </location>
</feature>
<organism evidence="3 4">
    <name type="scientific">Entamoeba nuttalli</name>
    <dbReference type="NCBI Taxonomy" id="412467"/>
    <lineage>
        <taxon>Eukaryota</taxon>
        <taxon>Amoebozoa</taxon>
        <taxon>Evosea</taxon>
        <taxon>Archamoebae</taxon>
        <taxon>Mastigamoebida</taxon>
        <taxon>Entamoebidae</taxon>
        <taxon>Entamoeba</taxon>
    </lineage>
</organism>
<dbReference type="EMBL" id="BAAFRS010000064">
    <property type="protein sequence ID" value="GAB1221115.1"/>
    <property type="molecule type" value="Genomic_DNA"/>
</dbReference>
<dbReference type="Proteomes" id="UP001628156">
    <property type="component" value="Unassembled WGS sequence"/>
</dbReference>
<keyword evidence="1" id="KW-0812">Transmembrane</keyword>